<evidence type="ECO:0000313" key="2">
    <source>
        <dbReference type="EMBL" id="MXV49781.1"/>
    </source>
</evidence>
<organism evidence="2 3">
    <name type="scientific">Hufsiella arboris</name>
    <dbReference type="NCBI Taxonomy" id="2695275"/>
    <lineage>
        <taxon>Bacteria</taxon>
        <taxon>Pseudomonadati</taxon>
        <taxon>Bacteroidota</taxon>
        <taxon>Sphingobacteriia</taxon>
        <taxon>Sphingobacteriales</taxon>
        <taxon>Sphingobacteriaceae</taxon>
        <taxon>Hufsiella</taxon>
    </lineage>
</organism>
<comment type="caution">
    <text evidence="2">The sequence shown here is derived from an EMBL/GenBank/DDBJ whole genome shotgun (WGS) entry which is preliminary data.</text>
</comment>
<evidence type="ECO:0000259" key="1">
    <source>
        <dbReference type="Pfam" id="PF13460"/>
    </source>
</evidence>
<accession>A0A7K1Y5U7</accession>
<dbReference type="InterPro" id="IPR016040">
    <property type="entry name" value="NAD(P)-bd_dom"/>
</dbReference>
<reference evidence="2 3" key="1">
    <citation type="submission" date="2019-11" db="EMBL/GenBank/DDBJ databases">
        <title>Pedobacter sp. HMF7647 Genome sequencing and assembly.</title>
        <authorList>
            <person name="Kang H."/>
            <person name="Kim H."/>
            <person name="Joh K."/>
        </authorList>
    </citation>
    <scope>NUCLEOTIDE SEQUENCE [LARGE SCALE GENOMIC DNA]</scope>
    <source>
        <strain evidence="2 3">HMF7647</strain>
    </source>
</reference>
<protein>
    <submittedName>
        <fullName evidence="2">NAD(P)H-binding protein</fullName>
    </submittedName>
</protein>
<gene>
    <name evidence="2" type="ORF">GS399_02280</name>
</gene>
<dbReference type="Proteomes" id="UP000466586">
    <property type="component" value="Unassembled WGS sequence"/>
</dbReference>
<dbReference type="EMBL" id="WVHT01000001">
    <property type="protein sequence ID" value="MXV49781.1"/>
    <property type="molecule type" value="Genomic_DNA"/>
</dbReference>
<dbReference type="PANTHER" id="PTHR14097:SF7">
    <property type="entry name" value="OXIDOREDUCTASE HTATIP2"/>
    <property type="match status" value="1"/>
</dbReference>
<dbReference type="RefSeq" id="WP_160842948.1">
    <property type="nucleotide sequence ID" value="NZ_WVHT01000001.1"/>
</dbReference>
<dbReference type="Pfam" id="PF13460">
    <property type="entry name" value="NAD_binding_10"/>
    <property type="match status" value="1"/>
</dbReference>
<dbReference type="SUPFAM" id="SSF51735">
    <property type="entry name" value="NAD(P)-binding Rossmann-fold domains"/>
    <property type="match status" value="1"/>
</dbReference>
<keyword evidence="3" id="KW-1185">Reference proteome</keyword>
<name>A0A7K1Y5U7_9SPHI</name>
<dbReference type="AlphaFoldDB" id="A0A7K1Y5U7"/>
<proteinExistence type="predicted"/>
<dbReference type="InterPro" id="IPR036291">
    <property type="entry name" value="NAD(P)-bd_dom_sf"/>
</dbReference>
<sequence>MTKTAIIVGATGLIGSQLLKQLVASDDFAQIILFARRDIGCLSAKTTQHIIDFDHIQDYSSFIKGDVLFSCLGSTNSKTPDKALYKKVDLDYTLSIAEIAKQNGVEDFHVISSIGADAHSSNFYLKLKGEIEDRVKKISFKSTHIYQPSLLLGKRPEFRVGERLAQVLMPLMSVFLIGSLRKYKPIKAEAVAAAMINQSLKNLKGVFIYPSNEIQKLA</sequence>
<dbReference type="Gene3D" id="3.40.50.720">
    <property type="entry name" value="NAD(P)-binding Rossmann-like Domain"/>
    <property type="match status" value="1"/>
</dbReference>
<feature type="domain" description="NAD(P)-binding" evidence="1">
    <location>
        <begin position="9"/>
        <end position="128"/>
    </location>
</feature>
<evidence type="ECO:0000313" key="3">
    <source>
        <dbReference type="Proteomes" id="UP000466586"/>
    </source>
</evidence>
<dbReference type="PANTHER" id="PTHR14097">
    <property type="entry name" value="OXIDOREDUCTASE HTATIP2"/>
    <property type="match status" value="1"/>
</dbReference>